<name>A0A7W7ZP96_9BACT</name>
<dbReference type="InterPro" id="IPR038573">
    <property type="entry name" value="BrnT_sf"/>
</dbReference>
<dbReference type="Gene3D" id="3.10.450.530">
    <property type="entry name" value="Ribonuclease toxin, BrnT, of type II toxin-antitoxin system"/>
    <property type="match status" value="1"/>
</dbReference>
<evidence type="ECO:0000313" key="2">
    <source>
        <dbReference type="Proteomes" id="UP000584867"/>
    </source>
</evidence>
<dbReference type="EMBL" id="JACHIO010000005">
    <property type="protein sequence ID" value="MBB5063207.1"/>
    <property type="molecule type" value="Genomic_DNA"/>
</dbReference>
<dbReference type="InterPro" id="IPR007460">
    <property type="entry name" value="BrnT_toxin"/>
</dbReference>
<dbReference type="Proteomes" id="UP000584867">
    <property type="component" value="Unassembled WGS sequence"/>
</dbReference>
<comment type="caution">
    <text evidence="1">The sequence shown here is derived from an EMBL/GenBank/DDBJ whole genome shotgun (WGS) entry which is preliminary data.</text>
</comment>
<organism evidence="1 2">
    <name type="scientific">Granulicella mallensis</name>
    <dbReference type="NCBI Taxonomy" id="940614"/>
    <lineage>
        <taxon>Bacteria</taxon>
        <taxon>Pseudomonadati</taxon>
        <taxon>Acidobacteriota</taxon>
        <taxon>Terriglobia</taxon>
        <taxon>Terriglobales</taxon>
        <taxon>Acidobacteriaceae</taxon>
        <taxon>Granulicella</taxon>
    </lineage>
</organism>
<evidence type="ECO:0008006" key="3">
    <source>
        <dbReference type="Google" id="ProtNLM"/>
    </source>
</evidence>
<protein>
    <recommendedName>
        <fullName evidence="3">BrnT family toxin</fullName>
    </recommendedName>
</protein>
<dbReference type="AlphaFoldDB" id="A0A7W7ZP96"/>
<gene>
    <name evidence="1" type="ORF">HDF15_001547</name>
</gene>
<dbReference type="Pfam" id="PF04365">
    <property type="entry name" value="BrnT_toxin"/>
    <property type="match status" value="1"/>
</dbReference>
<proteinExistence type="predicted"/>
<dbReference type="RefSeq" id="WP_184254175.1">
    <property type="nucleotide sequence ID" value="NZ_JACHIO010000005.1"/>
</dbReference>
<sequence length="100" mass="11809">MIYFEWDENKAERNFRIHHISFDEAAIVFEDPYRTTEEDLVVEGEQRWRTIGIVSGLIIVLVIHLEEDIGEDLFVRIISARRATPVERSDYDKNRTQKTG</sequence>
<reference evidence="1 2" key="1">
    <citation type="submission" date="2020-08" db="EMBL/GenBank/DDBJ databases">
        <title>Genomic Encyclopedia of Type Strains, Phase IV (KMG-V): Genome sequencing to study the core and pangenomes of soil and plant-associated prokaryotes.</title>
        <authorList>
            <person name="Whitman W."/>
        </authorList>
    </citation>
    <scope>NUCLEOTIDE SEQUENCE [LARGE SCALE GENOMIC DNA]</scope>
    <source>
        <strain evidence="1 2">X5P3</strain>
    </source>
</reference>
<evidence type="ECO:0000313" key="1">
    <source>
        <dbReference type="EMBL" id="MBB5063207.1"/>
    </source>
</evidence>
<accession>A0A7W7ZP96</accession>